<organism evidence="2 3">
    <name type="scientific">Gulosibacter chungangensis</name>
    <dbReference type="NCBI Taxonomy" id="979746"/>
    <lineage>
        <taxon>Bacteria</taxon>
        <taxon>Bacillati</taxon>
        <taxon>Actinomycetota</taxon>
        <taxon>Actinomycetes</taxon>
        <taxon>Micrococcales</taxon>
        <taxon>Microbacteriaceae</taxon>
        <taxon>Gulosibacter</taxon>
    </lineage>
</organism>
<dbReference type="AlphaFoldDB" id="A0A7J5BI99"/>
<name>A0A7J5BI99_9MICO</name>
<evidence type="ECO:0000313" key="3">
    <source>
        <dbReference type="Proteomes" id="UP000433493"/>
    </source>
</evidence>
<keyword evidence="3" id="KW-1185">Reference proteome</keyword>
<protein>
    <submittedName>
        <fullName evidence="2">Uncharacterized protein</fullName>
    </submittedName>
</protein>
<comment type="caution">
    <text evidence="2">The sequence shown here is derived from an EMBL/GenBank/DDBJ whole genome shotgun (WGS) entry which is preliminary data.</text>
</comment>
<feature type="region of interest" description="Disordered" evidence="1">
    <location>
        <begin position="533"/>
        <end position="559"/>
    </location>
</feature>
<reference evidence="2 3" key="1">
    <citation type="submission" date="2019-09" db="EMBL/GenBank/DDBJ databases">
        <title>Phylogeny of genus Pseudoclavibacter and closely related genus.</title>
        <authorList>
            <person name="Li Y."/>
        </authorList>
    </citation>
    <scope>NUCLEOTIDE SEQUENCE [LARGE SCALE GENOMIC DNA]</scope>
    <source>
        <strain evidence="2 3">KCTC 13959</strain>
    </source>
</reference>
<dbReference type="InterPro" id="IPR029058">
    <property type="entry name" value="AB_hydrolase_fold"/>
</dbReference>
<feature type="compositionally biased region" description="Polar residues" evidence="1">
    <location>
        <begin position="489"/>
        <end position="504"/>
    </location>
</feature>
<dbReference type="Proteomes" id="UP000433493">
    <property type="component" value="Unassembled WGS sequence"/>
</dbReference>
<dbReference type="Gene3D" id="3.40.50.1820">
    <property type="entry name" value="alpha/beta hydrolase"/>
    <property type="match status" value="1"/>
</dbReference>
<accession>A0A7J5BI99</accession>
<evidence type="ECO:0000313" key="2">
    <source>
        <dbReference type="EMBL" id="KAB1645169.1"/>
    </source>
</evidence>
<gene>
    <name evidence="2" type="ORF">F8O05_02630</name>
</gene>
<dbReference type="EMBL" id="WBKB01000001">
    <property type="protein sequence ID" value="KAB1645169.1"/>
    <property type="molecule type" value="Genomic_DNA"/>
</dbReference>
<dbReference type="SUPFAM" id="SSF53474">
    <property type="entry name" value="alpha/beta-Hydrolases"/>
    <property type="match status" value="1"/>
</dbReference>
<evidence type="ECO:0000256" key="1">
    <source>
        <dbReference type="SAM" id="MobiDB-lite"/>
    </source>
</evidence>
<feature type="region of interest" description="Disordered" evidence="1">
    <location>
        <begin position="484"/>
        <end position="509"/>
    </location>
</feature>
<dbReference type="RefSeq" id="WP_158051177.1">
    <property type="nucleotide sequence ID" value="NZ_WBKB01000001.1"/>
</dbReference>
<proteinExistence type="predicted"/>
<sequence>MNGGQIQVDTASFGPASERMSELGDGIASLEGTLSEQSWYPADAWRTAAVVKLLQASGEASLMELGLAGLAGMAHGLASHLLQAQQWYEEVDATVVSAFSELSDQVTTAIVVGVAQGGLFAAGALAGTLMTPGGLALVVAGTLAYHGLEDAGLMVGADDLASWLGENQHSLANPMMVLLVRTLTSGGDEIIGEAVSGVAGVAGGAVLGPLGAIAAQALIRQSLSSPQAAAGAISDVIQRVQGARDYKIEHAEREPVATPESIGDLMQSIPKTTPDGTHVTVTEYLTPEGETVYVVSVAGTSSTGFGGENPMDNLSNLAAFAGQDDETIGATIAAMEQAGVAPGDAVVFAGYSQGALVAAALAGSEQWQTQSVLLAGSPIHGNEIGGSIPVVQLEHSGDLITGLQGIVPPAAGEVAVVHRDPYPNGVPQDQGILGPHMMHTYQDTAALYDAHEDAASVANRDAVLDPLAGAEPVATHDFHLQREYPDSTEAATSGAPSGTKTPVSSEPIMSKLLPDFGDLADGVGENPIGFLGIDEALGGKPEGPAMPDAFQVEVPRPGR</sequence>
<dbReference type="OrthoDB" id="4790882at2"/>